<organism evidence="2 3">
    <name type="scientific">Karstenula rhodostoma CBS 690.94</name>
    <dbReference type="NCBI Taxonomy" id="1392251"/>
    <lineage>
        <taxon>Eukaryota</taxon>
        <taxon>Fungi</taxon>
        <taxon>Dikarya</taxon>
        <taxon>Ascomycota</taxon>
        <taxon>Pezizomycotina</taxon>
        <taxon>Dothideomycetes</taxon>
        <taxon>Pleosporomycetidae</taxon>
        <taxon>Pleosporales</taxon>
        <taxon>Massarineae</taxon>
        <taxon>Didymosphaeriaceae</taxon>
        <taxon>Karstenula</taxon>
    </lineage>
</organism>
<gene>
    <name evidence="2" type="ORF">P171DRAFT_441741</name>
</gene>
<feature type="region of interest" description="Disordered" evidence="1">
    <location>
        <begin position="173"/>
        <end position="201"/>
    </location>
</feature>
<accession>A0A9P4PRB5</accession>
<protein>
    <submittedName>
        <fullName evidence="2">Uncharacterized protein</fullName>
    </submittedName>
</protein>
<dbReference type="Proteomes" id="UP000799764">
    <property type="component" value="Unassembled WGS sequence"/>
</dbReference>
<evidence type="ECO:0000313" key="2">
    <source>
        <dbReference type="EMBL" id="KAF2447843.1"/>
    </source>
</evidence>
<dbReference type="AlphaFoldDB" id="A0A9P4PRB5"/>
<sequence>MTHLWEWRLRRAGDTPRHLLPTSESSKVLGWKKSRIFIGMAQGRGELPSSEIWMGVVNNEIVGRMGVFWSTPTGSTTTDMVPRWTYHLDDTKVAYECRKGRFSSGNNLIPHPLRLLRLHEELYNVDAFENISAFQRNVAVRSHDWVAHEIQSSIDHSRSSQVDDVDDHTIRSDDHEDIQHSHDTDDTDVHGPHPTSAQNVGVGVSEWDDSELRRAFAHADAIFGWFEERRRRIRE</sequence>
<keyword evidence="3" id="KW-1185">Reference proteome</keyword>
<dbReference type="EMBL" id="MU001496">
    <property type="protein sequence ID" value="KAF2447843.1"/>
    <property type="molecule type" value="Genomic_DNA"/>
</dbReference>
<proteinExistence type="predicted"/>
<name>A0A9P4PRB5_9PLEO</name>
<evidence type="ECO:0000313" key="3">
    <source>
        <dbReference type="Proteomes" id="UP000799764"/>
    </source>
</evidence>
<evidence type="ECO:0000256" key="1">
    <source>
        <dbReference type="SAM" id="MobiDB-lite"/>
    </source>
</evidence>
<reference evidence="2" key="1">
    <citation type="journal article" date="2020" name="Stud. Mycol.">
        <title>101 Dothideomycetes genomes: a test case for predicting lifestyles and emergence of pathogens.</title>
        <authorList>
            <person name="Haridas S."/>
            <person name="Albert R."/>
            <person name="Binder M."/>
            <person name="Bloem J."/>
            <person name="Labutti K."/>
            <person name="Salamov A."/>
            <person name="Andreopoulos B."/>
            <person name="Baker S."/>
            <person name="Barry K."/>
            <person name="Bills G."/>
            <person name="Bluhm B."/>
            <person name="Cannon C."/>
            <person name="Castanera R."/>
            <person name="Culley D."/>
            <person name="Daum C."/>
            <person name="Ezra D."/>
            <person name="Gonzalez J."/>
            <person name="Henrissat B."/>
            <person name="Kuo A."/>
            <person name="Liang C."/>
            <person name="Lipzen A."/>
            <person name="Lutzoni F."/>
            <person name="Magnuson J."/>
            <person name="Mondo S."/>
            <person name="Nolan M."/>
            <person name="Ohm R."/>
            <person name="Pangilinan J."/>
            <person name="Park H.-J."/>
            <person name="Ramirez L."/>
            <person name="Alfaro M."/>
            <person name="Sun H."/>
            <person name="Tritt A."/>
            <person name="Yoshinaga Y."/>
            <person name="Zwiers L.-H."/>
            <person name="Turgeon B."/>
            <person name="Goodwin S."/>
            <person name="Spatafora J."/>
            <person name="Crous P."/>
            <person name="Grigoriev I."/>
        </authorList>
    </citation>
    <scope>NUCLEOTIDE SEQUENCE</scope>
    <source>
        <strain evidence="2">CBS 690.94</strain>
    </source>
</reference>
<feature type="compositionally biased region" description="Basic and acidic residues" evidence="1">
    <location>
        <begin position="173"/>
        <end position="191"/>
    </location>
</feature>
<comment type="caution">
    <text evidence="2">The sequence shown here is derived from an EMBL/GenBank/DDBJ whole genome shotgun (WGS) entry which is preliminary data.</text>
</comment>